<name>U2SB11_9ACTN</name>
<gene>
    <name evidence="1" type="ORF">HMPREF0682_0743</name>
</gene>
<protein>
    <submittedName>
        <fullName evidence="1">Uncharacterized protein</fullName>
    </submittedName>
</protein>
<evidence type="ECO:0000313" key="2">
    <source>
        <dbReference type="Proteomes" id="UP000017052"/>
    </source>
</evidence>
<evidence type="ECO:0000313" key="1">
    <source>
        <dbReference type="EMBL" id="ERK62783.1"/>
    </source>
</evidence>
<dbReference type="AlphaFoldDB" id="U2SB11"/>
<accession>U2SB11</accession>
<dbReference type="EMBL" id="ACVN02000024">
    <property type="protein sequence ID" value="ERK62783.1"/>
    <property type="molecule type" value="Genomic_DNA"/>
</dbReference>
<dbReference type="Proteomes" id="UP000017052">
    <property type="component" value="Unassembled WGS sequence"/>
</dbReference>
<sequence length="82" mass="9182">MEITPEAQKPVGARTRIGVPDPAFRGAGCVDRMAIMCERLREDGLYDMAWALGVTRNPTGFLEPRVTVGRNRFTMDLRRALC</sequence>
<reference evidence="1" key="1">
    <citation type="submission" date="2013-08" db="EMBL/GenBank/DDBJ databases">
        <authorList>
            <person name="Durkin A.S."/>
            <person name="Haft D.R."/>
            <person name="McCorrison J."/>
            <person name="Torralba M."/>
            <person name="Gillis M."/>
            <person name="Haft D.H."/>
            <person name="Methe B."/>
            <person name="Sutton G."/>
            <person name="Nelson K.E."/>
        </authorList>
    </citation>
    <scope>NUCLEOTIDE SEQUENCE [LARGE SCALE GENOMIC DNA]</scope>
    <source>
        <strain evidence="1">F0233</strain>
    </source>
</reference>
<comment type="caution">
    <text evidence="1">The sequence shown here is derived from an EMBL/GenBank/DDBJ whole genome shotgun (WGS) entry which is preliminary data.</text>
</comment>
<proteinExistence type="predicted"/>
<organism evidence="1 2">
    <name type="scientific">Propionibacterium acidifaciens F0233</name>
    <dbReference type="NCBI Taxonomy" id="553198"/>
    <lineage>
        <taxon>Bacteria</taxon>
        <taxon>Bacillati</taxon>
        <taxon>Actinomycetota</taxon>
        <taxon>Actinomycetes</taxon>
        <taxon>Propionibacteriales</taxon>
        <taxon>Propionibacteriaceae</taxon>
        <taxon>Propionibacterium</taxon>
    </lineage>
</organism>
<keyword evidence="2" id="KW-1185">Reference proteome</keyword>